<evidence type="ECO:0000313" key="1">
    <source>
        <dbReference type="EMBL" id="CAL4253109.1"/>
    </source>
</evidence>
<sequence>MEFNIDKCKIMHLGYNNPHNVYSMDGINLNETNEEKDLGVTIDCKLEFDSHIRTVVAKANRVLGMIRISFACLNKTMFLNLYKGLVRPLLEYCVQAWSPHKKKYIGLLEGVQIRATRLVPELRELSYEERLEKLGLTKLVDRRIRGDMIETYKIITGKENIDPGKFFTMARVRGARNGTHSRKIQVQYTRIGVRTHFFSQRVIKLWNKLTPEEVEALRTTTFKDLYDKLEADRVKEREDDIYEWV</sequence>
<dbReference type="EMBL" id="CAXKWB010177994">
    <property type="protein sequence ID" value="CAL4253109.1"/>
    <property type="molecule type" value="Genomic_DNA"/>
</dbReference>
<accession>A0AAV2SWM8</accession>
<dbReference type="AlphaFoldDB" id="A0AAV2SWM8"/>
<comment type="caution">
    <text evidence="1">The sequence shown here is derived from an EMBL/GenBank/DDBJ whole genome shotgun (WGS) entry which is preliminary data.</text>
</comment>
<proteinExistence type="predicted"/>
<evidence type="ECO:0000313" key="2">
    <source>
        <dbReference type="Proteomes" id="UP001497623"/>
    </source>
</evidence>
<keyword evidence="2" id="KW-1185">Reference proteome</keyword>
<reference evidence="1 2" key="1">
    <citation type="submission" date="2024-05" db="EMBL/GenBank/DDBJ databases">
        <authorList>
            <person name="Wallberg A."/>
        </authorList>
    </citation>
    <scope>NUCLEOTIDE SEQUENCE [LARGE SCALE GENOMIC DNA]</scope>
</reference>
<dbReference type="PANTHER" id="PTHR33332">
    <property type="entry name" value="REVERSE TRANSCRIPTASE DOMAIN-CONTAINING PROTEIN"/>
    <property type="match status" value="1"/>
</dbReference>
<dbReference type="Proteomes" id="UP001497623">
    <property type="component" value="Unassembled WGS sequence"/>
</dbReference>
<gene>
    <name evidence="1" type="ORF">MNOR_LOCUS41898</name>
</gene>
<dbReference type="PRINTS" id="PR01345">
    <property type="entry name" value="CERVTRCPTASE"/>
</dbReference>
<protein>
    <recommendedName>
        <fullName evidence="3">Reverse transcriptase domain-containing protein</fullName>
    </recommendedName>
</protein>
<name>A0AAV2SWM8_MEGNR</name>
<evidence type="ECO:0008006" key="3">
    <source>
        <dbReference type="Google" id="ProtNLM"/>
    </source>
</evidence>
<organism evidence="1 2">
    <name type="scientific">Meganyctiphanes norvegica</name>
    <name type="common">Northern krill</name>
    <name type="synonym">Thysanopoda norvegica</name>
    <dbReference type="NCBI Taxonomy" id="48144"/>
    <lineage>
        <taxon>Eukaryota</taxon>
        <taxon>Metazoa</taxon>
        <taxon>Ecdysozoa</taxon>
        <taxon>Arthropoda</taxon>
        <taxon>Crustacea</taxon>
        <taxon>Multicrustacea</taxon>
        <taxon>Malacostraca</taxon>
        <taxon>Eumalacostraca</taxon>
        <taxon>Eucarida</taxon>
        <taxon>Euphausiacea</taxon>
        <taxon>Euphausiidae</taxon>
        <taxon>Meganyctiphanes</taxon>
    </lineage>
</organism>